<protein>
    <submittedName>
        <fullName evidence="2">Uncharacterized protein</fullName>
    </submittedName>
</protein>
<name>A0A4R1HES3_PSEEN</name>
<organism evidence="2 3">
    <name type="scientific">Pseudonocardia endophytica</name>
    <dbReference type="NCBI Taxonomy" id="401976"/>
    <lineage>
        <taxon>Bacteria</taxon>
        <taxon>Bacillati</taxon>
        <taxon>Actinomycetota</taxon>
        <taxon>Actinomycetes</taxon>
        <taxon>Pseudonocardiales</taxon>
        <taxon>Pseudonocardiaceae</taxon>
        <taxon>Pseudonocardia</taxon>
    </lineage>
</organism>
<evidence type="ECO:0000256" key="1">
    <source>
        <dbReference type="SAM" id="MobiDB-lite"/>
    </source>
</evidence>
<dbReference type="EMBL" id="SMFZ01000002">
    <property type="protein sequence ID" value="TCK20617.1"/>
    <property type="molecule type" value="Genomic_DNA"/>
</dbReference>
<comment type="caution">
    <text evidence="2">The sequence shown here is derived from an EMBL/GenBank/DDBJ whole genome shotgun (WGS) entry which is preliminary data.</text>
</comment>
<accession>A0A4R1HES3</accession>
<proteinExistence type="predicted"/>
<dbReference type="AlphaFoldDB" id="A0A4R1HES3"/>
<dbReference type="Proteomes" id="UP000295560">
    <property type="component" value="Unassembled WGS sequence"/>
</dbReference>
<reference evidence="2 3" key="1">
    <citation type="submission" date="2019-03" db="EMBL/GenBank/DDBJ databases">
        <title>Sequencing the genomes of 1000 actinobacteria strains.</title>
        <authorList>
            <person name="Klenk H.-P."/>
        </authorList>
    </citation>
    <scope>NUCLEOTIDE SEQUENCE [LARGE SCALE GENOMIC DNA]</scope>
    <source>
        <strain evidence="2 3">DSM 44969</strain>
    </source>
</reference>
<evidence type="ECO:0000313" key="2">
    <source>
        <dbReference type="EMBL" id="TCK20617.1"/>
    </source>
</evidence>
<sequence length="70" mass="7721">MTDPWVWPDDWTWPENPGEQGAVDLAHHLEQAARALREGRASVRRSATSTTTGGPNRLDVDLTWSPADPA</sequence>
<keyword evidence="3" id="KW-1185">Reference proteome</keyword>
<evidence type="ECO:0000313" key="3">
    <source>
        <dbReference type="Proteomes" id="UP000295560"/>
    </source>
</evidence>
<feature type="compositionally biased region" description="Low complexity" evidence="1">
    <location>
        <begin position="44"/>
        <end position="54"/>
    </location>
</feature>
<dbReference type="RefSeq" id="WP_132429459.1">
    <property type="nucleotide sequence ID" value="NZ_SMFZ01000002.1"/>
</dbReference>
<gene>
    <name evidence="2" type="ORF">EV378_4578</name>
</gene>
<feature type="region of interest" description="Disordered" evidence="1">
    <location>
        <begin position="37"/>
        <end position="70"/>
    </location>
</feature>